<dbReference type="PROSITE" id="PS50250">
    <property type="entry name" value="PCI"/>
    <property type="match status" value="1"/>
</dbReference>
<reference evidence="16" key="1">
    <citation type="journal article" date="2019" name="Nat. Commun.">
        <title>The genome of broomcorn millet.</title>
        <authorList>
            <person name="Zou C."/>
            <person name="Miki D."/>
            <person name="Li D."/>
            <person name="Tang Q."/>
            <person name="Xiao L."/>
            <person name="Rajput S."/>
            <person name="Deng P."/>
            <person name="Jia W."/>
            <person name="Huang R."/>
            <person name="Zhang M."/>
            <person name="Sun Y."/>
            <person name="Hu J."/>
            <person name="Fu X."/>
            <person name="Schnable P.S."/>
            <person name="Li F."/>
            <person name="Zhang H."/>
            <person name="Feng B."/>
            <person name="Zhu X."/>
            <person name="Liu R."/>
            <person name="Schnable J.C."/>
            <person name="Zhu J.-K."/>
            <person name="Zhang H."/>
        </authorList>
    </citation>
    <scope>NUCLEOTIDE SEQUENCE [LARGE SCALE GENOMIC DNA]</scope>
</reference>
<feature type="compositionally biased region" description="Basic and acidic residues" evidence="13">
    <location>
        <begin position="672"/>
        <end position="691"/>
    </location>
</feature>
<comment type="subcellular location">
    <subcellularLocation>
        <location evidence="2">Cytoplasm</location>
    </subcellularLocation>
    <subcellularLocation>
        <location evidence="1">Nucleus</location>
    </subcellularLocation>
</comment>
<dbReference type="SMART" id="SM00088">
    <property type="entry name" value="PINT"/>
    <property type="match status" value="1"/>
</dbReference>
<evidence type="ECO:0000256" key="6">
    <source>
        <dbReference type="ARBA" id="ARBA00014878"/>
    </source>
</evidence>
<feature type="region of interest" description="Disordered" evidence="13">
    <location>
        <begin position="710"/>
        <end position="745"/>
    </location>
</feature>
<comment type="caution">
    <text evidence="15">The sequence shown here is derived from an EMBL/GenBank/DDBJ whole genome shotgun (WGS) entry which is preliminary data.</text>
</comment>
<dbReference type="PROSITE" id="PS00113">
    <property type="entry name" value="ADENYLATE_KINASE"/>
    <property type="match status" value="1"/>
</dbReference>
<dbReference type="GO" id="GO:0005524">
    <property type="term" value="F:ATP binding"/>
    <property type="evidence" value="ECO:0007669"/>
    <property type="project" value="InterPro"/>
</dbReference>
<dbReference type="GO" id="GO:0004017">
    <property type="term" value="F:AMP kinase activity"/>
    <property type="evidence" value="ECO:0007669"/>
    <property type="project" value="UniProtKB-EC"/>
</dbReference>
<keyword evidence="12" id="KW-0539">Nucleus</keyword>
<keyword evidence="9" id="KW-0547">Nucleotide-binding</keyword>
<sequence>MAGLLRLAARSLSRRALPRAPAHRGLAASAAALADDYWSDWEDEEEEARRARASAPVAGTDRAGGGPRGVQWVVMGRPGPQKHAHAARLAEVLAVPYISMGTLVRQELNPASQLYKKIANSVNEGRLVPEDIIFGLLTKRLEEGYNNGETGFILDGIPRTRMQAEILDEIVDIDLVLNFKCADDCFMKKRSRGDICSHCGQLFDVSKSASTNCSPCAGSYAWHSQVEPASVLGLEDSRLERMRTYAKQTKLLEDYYKQQRKIVELKTSARPGETWQGLVAALHLQHLDAPPTPHKLTVLNPKVNPTSWIPRKPLERKRTPSPNNPKARRIAAAAQTQTKPRNPTEAEECGERETPPPLGGGLSETTKAGTTAAPATTLMESLEALVAHIQGLSGSPDEVAHLHSLLKQADGDSLRAHAAALVPFLGHLSPGAHSLGYLYLLEACATSGTNLRDFGGGDFLVTMADFLIACSADQIRLAPDKFLNVCRVLKDQVMQLNTPIRGIAPLRAAVRKIQASPEQLTPVHADYLLLCLLAKQYKAGLSILEDDIFEVDQPKDLFLYCYYGGMIYIGLKKFPRALELLHNAVTAPMSALNAIAVEAYKKYILVSLIQNGQVPSFPKYTSSSAQRNLKNHAQIYVDLCTSYGNGRYSDLEILVESNAVVFQSNLPPAAREEIGVREKGGRQGREGESGIRLDLPFPARLESSELRPFHARRDRCQRIQPRGTPNPRKAQAHGTPSGAPHLCSSHPLQQLDWRPAVCKIEQYSSALPPCRLPASNCLPAGPQDNNLGLVKQVLSSMYKRNIQRLTQTYLTLSLEDIARSVQLETPRDAEMHVLRMIEDGEIHAIINQKDGMVSFHEDPEQYKSVEMVEHIDSSIQRLTALSKKLVSIDENMACDPAYLLKTGRDRGRFDYEDFDTVPHKYF</sequence>
<evidence type="ECO:0000256" key="13">
    <source>
        <dbReference type="SAM" id="MobiDB-lite"/>
    </source>
</evidence>
<dbReference type="STRING" id="4540.A0A3L6RLC4"/>
<dbReference type="EMBL" id="PQIB02000008">
    <property type="protein sequence ID" value="RLN05163.1"/>
    <property type="molecule type" value="Genomic_DNA"/>
</dbReference>
<feature type="compositionally biased region" description="Low complexity" evidence="13">
    <location>
        <begin position="330"/>
        <end position="339"/>
    </location>
</feature>
<evidence type="ECO:0000256" key="9">
    <source>
        <dbReference type="ARBA" id="ARBA00022741"/>
    </source>
</evidence>
<proteinExistence type="inferred from homology"/>
<evidence type="ECO:0000256" key="2">
    <source>
        <dbReference type="ARBA" id="ARBA00004496"/>
    </source>
</evidence>
<dbReference type="InterPro" id="IPR036388">
    <property type="entry name" value="WH-like_DNA-bd_sf"/>
</dbReference>
<dbReference type="InterPro" id="IPR033690">
    <property type="entry name" value="Adenylat_kinase_CS"/>
</dbReference>
<dbReference type="AlphaFoldDB" id="A0A3L6RLC4"/>
<keyword evidence="16" id="KW-1185">Reference proteome</keyword>
<dbReference type="Proteomes" id="UP000275267">
    <property type="component" value="Unassembled WGS sequence"/>
</dbReference>
<evidence type="ECO:0000256" key="11">
    <source>
        <dbReference type="ARBA" id="ARBA00022790"/>
    </source>
</evidence>
<dbReference type="Gene3D" id="3.40.50.300">
    <property type="entry name" value="P-loop containing nucleotide triphosphate hydrolases"/>
    <property type="match status" value="1"/>
</dbReference>
<dbReference type="InterPro" id="IPR000717">
    <property type="entry name" value="PCI_dom"/>
</dbReference>
<accession>A0A3L6RLC4</accession>
<dbReference type="OrthoDB" id="29061at2759"/>
<gene>
    <name evidence="15" type="ORF">C2845_PM13G01580</name>
</gene>
<dbReference type="SUPFAM" id="SSF46785">
    <property type="entry name" value="Winged helix' DNA-binding domain"/>
    <property type="match status" value="1"/>
</dbReference>
<evidence type="ECO:0000256" key="3">
    <source>
        <dbReference type="ARBA" id="ARBA00007084"/>
    </source>
</evidence>
<dbReference type="FunFam" id="1.10.10.10:FF:000354">
    <property type="entry name" value="COP9 signalosome complex subunit 3"/>
    <property type="match status" value="1"/>
</dbReference>
<keyword evidence="11" id="KW-0736">Signalosome</keyword>
<evidence type="ECO:0000313" key="16">
    <source>
        <dbReference type="Proteomes" id="UP000275267"/>
    </source>
</evidence>
<evidence type="ECO:0000256" key="8">
    <source>
        <dbReference type="ARBA" id="ARBA00022679"/>
    </source>
</evidence>
<evidence type="ECO:0000256" key="1">
    <source>
        <dbReference type="ARBA" id="ARBA00004123"/>
    </source>
</evidence>
<dbReference type="GO" id="GO:0006511">
    <property type="term" value="P:ubiquitin-dependent protein catabolic process"/>
    <property type="evidence" value="ECO:0007669"/>
    <property type="project" value="TreeGrafter"/>
</dbReference>
<dbReference type="PANTHER" id="PTHR10758">
    <property type="entry name" value="26S PROTEASOME NON-ATPASE REGULATORY SUBUNIT 3/COP9 SIGNALOSOME COMPLEX SUBUNIT 3"/>
    <property type="match status" value="1"/>
</dbReference>
<protein>
    <recommendedName>
        <fullName evidence="6">COP9 signalosome complex subunit 3</fullName>
        <ecNumber evidence="5">2.7.4.3</ecNumber>
    </recommendedName>
</protein>
<dbReference type="EC" id="2.7.4.3" evidence="5"/>
<dbReference type="GO" id="GO:0005737">
    <property type="term" value="C:cytoplasm"/>
    <property type="evidence" value="ECO:0007669"/>
    <property type="project" value="UniProtKB-SubCell"/>
</dbReference>
<dbReference type="GO" id="GO:0008180">
    <property type="term" value="C:COP9 signalosome"/>
    <property type="evidence" value="ECO:0007669"/>
    <property type="project" value="UniProtKB-KW"/>
</dbReference>
<evidence type="ECO:0000256" key="7">
    <source>
        <dbReference type="ARBA" id="ARBA00022490"/>
    </source>
</evidence>
<dbReference type="InterPro" id="IPR050756">
    <property type="entry name" value="CSN3"/>
</dbReference>
<feature type="domain" description="PCI" evidence="14">
    <location>
        <begin position="573"/>
        <end position="860"/>
    </location>
</feature>
<evidence type="ECO:0000313" key="15">
    <source>
        <dbReference type="EMBL" id="RLN05163.1"/>
    </source>
</evidence>
<dbReference type="InterPro" id="IPR036390">
    <property type="entry name" value="WH_DNA-bd_sf"/>
</dbReference>
<dbReference type="InterPro" id="IPR055089">
    <property type="entry name" value="COP9_N"/>
</dbReference>
<dbReference type="Pfam" id="PF01399">
    <property type="entry name" value="PCI"/>
    <property type="match status" value="1"/>
</dbReference>
<keyword evidence="8" id="KW-0808">Transferase</keyword>
<dbReference type="InterPro" id="IPR027417">
    <property type="entry name" value="P-loop_NTPase"/>
</dbReference>
<evidence type="ECO:0000256" key="12">
    <source>
        <dbReference type="ARBA" id="ARBA00023242"/>
    </source>
</evidence>
<keyword evidence="10" id="KW-0418">Kinase</keyword>
<dbReference type="InterPro" id="IPR000850">
    <property type="entry name" value="Adenylat/UMP-CMP_kin"/>
</dbReference>
<dbReference type="PANTHER" id="PTHR10758:SF1">
    <property type="entry name" value="COP9 SIGNALOSOME COMPLEX SUBUNIT 3"/>
    <property type="match status" value="1"/>
</dbReference>
<dbReference type="CDD" id="cd01428">
    <property type="entry name" value="ADK"/>
    <property type="match status" value="1"/>
</dbReference>
<organism evidence="15 16">
    <name type="scientific">Panicum miliaceum</name>
    <name type="common">Proso millet</name>
    <name type="synonym">Broomcorn millet</name>
    <dbReference type="NCBI Taxonomy" id="4540"/>
    <lineage>
        <taxon>Eukaryota</taxon>
        <taxon>Viridiplantae</taxon>
        <taxon>Streptophyta</taxon>
        <taxon>Embryophyta</taxon>
        <taxon>Tracheophyta</taxon>
        <taxon>Spermatophyta</taxon>
        <taxon>Magnoliopsida</taxon>
        <taxon>Liliopsida</taxon>
        <taxon>Poales</taxon>
        <taxon>Poaceae</taxon>
        <taxon>PACMAD clade</taxon>
        <taxon>Panicoideae</taxon>
        <taxon>Panicodae</taxon>
        <taxon>Paniceae</taxon>
        <taxon>Panicinae</taxon>
        <taxon>Panicum</taxon>
        <taxon>Panicum sect. Panicum</taxon>
    </lineage>
</organism>
<evidence type="ECO:0000256" key="5">
    <source>
        <dbReference type="ARBA" id="ARBA00012955"/>
    </source>
</evidence>
<feature type="region of interest" description="Disordered" evidence="13">
    <location>
        <begin position="293"/>
        <end position="372"/>
    </location>
</feature>
<feature type="region of interest" description="Disordered" evidence="13">
    <location>
        <begin position="672"/>
        <end position="692"/>
    </location>
</feature>
<comment type="similarity">
    <text evidence="4">Belongs to the adenylate kinase family.</text>
</comment>
<evidence type="ECO:0000256" key="4">
    <source>
        <dbReference type="ARBA" id="ARBA00007220"/>
    </source>
</evidence>
<keyword evidence="7" id="KW-0963">Cytoplasm</keyword>
<name>A0A3L6RLC4_PANMI</name>
<evidence type="ECO:0000259" key="14">
    <source>
        <dbReference type="PROSITE" id="PS50250"/>
    </source>
</evidence>
<evidence type="ECO:0000256" key="10">
    <source>
        <dbReference type="ARBA" id="ARBA00022777"/>
    </source>
</evidence>
<dbReference type="PRINTS" id="PR00094">
    <property type="entry name" value="ADENYLTKNASE"/>
</dbReference>
<dbReference type="SUPFAM" id="SSF52540">
    <property type="entry name" value="P-loop containing nucleoside triphosphate hydrolases"/>
    <property type="match status" value="1"/>
</dbReference>
<comment type="similarity">
    <text evidence="3">Belongs to the CSN3 family.</text>
</comment>
<dbReference type="Pfam" id="PF00406">
    <property type="entry name" value="ADK"/>
    <property type="match status" value="1"/>
</dbReference>
<dbReference type="Pfam" id="PF22788">
    <property type="entry name" value="COP9_hel_rpt"/>
    <property type="match status" value="1"/>
</dbReference>
<dbReference type="Gene3D" id="1.10.10.10">
    <property type="entry name" value="Winged helix-like DNA-binding domain superfamily/Winged helix DNA-binding domain"/>
    <property type="match status" value="1"/>
</dbReference>